<evidence type="ECO:0000256" key="3">
    <source>
        <dbReference type="SAM" id="Phobius"/>
    </source>
</evidence>
<sequence length="546" mass="62560">MMKKSRHRRSLDELKRLKDSKTLALDLGKGVNLLRNLADVYEKRHLIQTIAEYPADVDRELKLIPALESLWSKEAKKSMKGMMPELHSILQNAGQTFSELSTVELDYSTHRTSIKAASLSLVPLPKYFDEVFGISRSSNGEIIVNNEGQNGISQETLLYICGAIAFVVLVVGGALYFLYKCRRDHKYFKRLRDPETWVLLAFTEENVPVEFGNGFAIKAYHYIIKNNYGAFRNSLKKGAYVDAKVQSHKQSNTMLHEAVIQGRPRFVEALIKHGATREILNHDYETPYQLAVRLKKKSCIKVFKKHEKKTFKVVLPEPVAKHDYTRTEGMKRSTHYVAKTDKKGVLHVEEHHLPHIFSASMIMGHRWLKACLDNSSIIAHNQEYRGTLRVVTGQLGVFVGTGDFPFVKEIQKRGTTYHRDDLSRNFLIYRKRDRTQVEMNFKSTWIEHPEFWFANTDEFIEYLLSFKIISKQIEKVEAKYKRNKTEKPGNKKNKKSIEESQCSNSGPENSDSGTSTMGGTPTSRVPLSRTPTSRTPGSRTPRSRTP</sequence>
<dbReference type="Gene3D" id="1.25.40.20">
    <property type="entry name" value="Ankyrin repeat-containing domain"/>
    <property type="match status" value="1"/>
</dbReference>
<evidence type="ECO:0000313" key="4">
    <source>
        <dbReference type="EMBL" id="ULT94738.1"/>
    </source>
</evidence>
<keyword evidence="3" id="KW-0812">Transmembrane</keyword>
<evidence type="ECO:0000256" key="2">
    <source>
        <dbReference type="SAM" id="MobiDB-lite"/>
    </source>
</evidence>
<feature type="transmembrane region" description="Helical" evidence="3">
    <location>
        <begin position="157"/>
        <end position="179"/>
    </location>
</feature>
<dbReference type="AlphaFoldDB" id="A0AAE9D3X1"/>
<dbReference type="InterPro" id="IPR002110">
    <property type="entry name" value="Ankyrin_rpt"/>
</dbReference>
<evidence type="ECO:0000313" key="5">
    <source>
        <dbReference type="Proteomes" id="UP000827892"/>
    </source>
</evidence>
<proteinExistence type="predicted"/>
<organism evidence="4 5">
    <name type="scientific">Caenorhabditis briggsae</name>
    <dbReference type="NCBI Taxonomy" id="6238"/>
    <lineage>
        <taxon>Eukaryota</taxon>
        <taxon>Metazoa</taxon>
        <taxon>Ecdysozoa</taxon>
        <taxon>Nematoda</taxon>
        <taxon>Chromadorea</taxon>
        <taxon>Rhabditida</taxon>
        <taxon>Rhabditina</taxon>
        <taxon>Rhabditomorpha</taxon>
        <taxon>Rhabditoidea</taxon>
        <taxon>Rhabditidae</taxon>
        <taxon>Peloderinae</taxon>
        <taxon>Caenorhabditis</taxon>
    </lineage>
</organism>
<dbReference type="EMBL" id="CP090894">
    <property type="protein sequence ID" value="ULT94738.1"/>
    <property type="molecule type" value="Genomic_DNA"/>
</dbReference>
<feature type="compositionally biased region" description="Low complexity" evidence="2">
    <location>
        <begin position="510"/>
        <end position="540"/>
    </location>
</feature>
<keyword evidence="1" id="KW-0040">ANK repeat</keyword>
<protein>
    <submittedName>
        <fullName evidence="4">Uncharacterized protein</fullName>
    </submittedName>
</protein>
<feature type="region of interest" description="Disordered" evidence="2">
    <location>
        <begin position="483"/>
        <end position="546"/>
    </location>
</feature>
<reference evidence="4 5" key="1">
    <citation type="submission" date="2022-05" db="EMBL/GenBank/DDBJ databases">
        <title>Chromosome-level reference genomes for two strains of Caenorhabditis briggsae: an improved platform for comparative genomics.</title>
        <authorList>
            <person name="Stevens L."/>
            <person name="Andersen E.C."/>
        </authorList>
    </citation>
    <scope>NUCLEOTIDE SEQUENCE [LARGE SCALE GENOMIC DNA]</scope>
    <source>
        <strain evidence="4">QX1410_ONT</strain>
        <tissue evidence="4">Whole-organism</tissue>
    </source>
</reference>
<dbReference type="InterPro" id="IPR036770">
    <property type="entry name" value="Ankyrin_rpt-contain_sf"/>
</dbReference>
<dbReference type="SUPFAM" id="SSF48403">
    <property type="entry name" value="Ankyrin repeat"/>
    <property type="match status" value="1"/>
</dbReference>
<name>A0AAE9D3X1_CAEBR</name>
<dbReference type="PANTHER" id="PTHR22956">
    <property type="entry name" value="ANKYRIN REPEAT-CONTAINING PROTEIN F37A4.4-RELATED-RELATED"/>
    <property type="match status" value="1"/>
</dbReference>
<feature type="compositionally biased region" description="Polar residues" evidence="2">
    <location>
        <begin position="499"/>
        <end position="509"/>
    </location>
</feature>
<dbReference type="PROSITE" id="PS50088">
    <property type="entry name" value="ANK_REPEAT"/>
    <property type="match status" value="1"/>
</dbReference>
<gene>
    <name evidence="4" type="ORF">L3Y34_003884</name>
</gene>
<dbReference type="PROSITE" id="PS50297">
    <property type="entry name" value="ANK_REP_REGION"/>
    <property type="match status" value="1"/>
</dbReference>
<dbReference type="PANTHER" id="PTHR22956:SF15">
    <property type="entry name" value="DOMAIN OF UNKNOWN FUNCTION WSN DOMAIN-CONTAINING PROTEIN"/>
    <property type="match status" value="1"/>
</dbReference>
<keyword evidence="3" id="KW-1133">Transmembrane helix</keyword>
<evidence type="ECO:0000256" key="1">
    <source>
        <dbReference type="PROSITE-ProRule" id="PRU00023"/>
    </source>
</evidence>
<dbReference type="InterPro" id="IPR053345">
    <property type="entry name" value="Ankyrin_repeat-containing"/>
</dbReference>
<feature type="repeat" description="ANK" evidence="1">
    <location>
        <begin position="250"/>
        <end position="282"/>
    </location>
</feature>
<keyword evidence="3" id="KW-0472">Membrane</keyword>
<accession>A0AAE9D3X1</accession>
<dbReference type="Proteomes" id="UP000827892">
    <property type="component" value="Chromosome IV"/>
</dbReference>